<accession>A0ABV0VLA1</accession>
<name>A0ABV0VLA1_9TELE</name>
<dbReference type="EMBL" id="JAHRIQ010111004">
    <property type="protein sequence ID" value="MEQ2257498.1"/>
    <property type="molecule type" value="Genomic_DNA"/>
</dbReference>
<protein>
    <submittedName>
        <fullName evidence="1">Uncharacterized protein</fullName>
    </submittedName>
</protein>
<comment type="caution">
    <text evidence="1">The sequence shown here is derived from an EMBL/GenBank/DDBJ whole genome shotgun (WGS) entry which is preliminary data.</text>
</comment>
<dbReference type="Proteomes" id="UP001482620">
    <property type="component" value="Unassembled WGS sequence"/>
</dbReference>
<sequence length="89" mass="10220">MPSRHQLRCDLSANLRASSVWTLCYSKVPGNYSALQYSAGLDSPTNKRRTQKMQMMSTEWWGFLHHEPQGDEDDVYCPLEGVFFCLPGF</sequence>
<keyword evidence="2" id="KW-1185">Reference proteome</keyword>
<evidence type="ECO:0000313" key="2">
    <source>
        <dbReference type="Proteomes" id="UP001482620"/>
    </source>
</evidence>
<organism evidence="1 2">
    <name type="scientific">Ilyodon furcidens</name>
    <name type="common">goldbreast splitfin</name>
    <dbReference type="NCBI Taxonomy" id="33524"/>
    <lineage>
        <taxon>Eukaryota</taxon>
        <taxon>Metazoa</taxon>
        <taxon>Chordata</taxon>
        <taxon>Craniata</taxon>
        <taxon>Vertebrata</taxon>
        <taxon>Euteleostomi</taxon>
        <taxon>Actinopterygii</taxon>
        <taxon>Neopterygii</taxon>
        <taxon>Teleostei</taxon>
        <taxon>Neoteleostei</taxon>
        <taxon>Acanthomorphata</taxon>
        <taxon>Ovalentaria</taxon>
        <taxon>Atherinomorphae</taxon>
        <taxon>Cyprinodontiformes</taxon>
        <taxon>Goodeidae</taxon>
        <taxon>Ilyodon</taxon>
    </lineage>
</organism>
<reference evidence="1 2" key="1">
    <citation type="submission" date="2021-06" db="EMBL/GenBank/DDBJ databases">
        <authorList>
            <person name="Palmer J.M."/>
        </authorList>
    </citation>
    <scope>NUCLEOTIDE SEQUENCE [LARGE SCALE GENOMIC DNA]</scope>
    <source>
        <strain evidence="2">if_2019</strain>
        <tissue evidence="1">Muscle</tissue>
    </source>
</reference>
<evidence type="ECO:0000313" key="1">
    <source>
        <dbReference type="EMBL" id="MEQ2257498.1"/>
    </source>
</evidence>
<gene>
    <name evidence="1" type="ORF">ILYODFUR_035411</name>
</gene>
<proteinExistence type="predicted"/>